<evidence type="ECO:0000313" key="14">
    <source>
        <dbReference type="Proteomes" id="UP001458880"/>
    </source>
</evidence>
<dbReference type="Proteomes" id="UP001458880">
    <property type="component" value="Unassembled WGS sequence"/>
</dbReference>
<comment type="caution">
    <text evidence="13">The sequence shown here is derived from an EMBL/GenBank/DDBJ whole genome shotgun (WGS) entry which is preliminary data.</text>
</comment>
<evidence type="ECO:0000256" key="8">
    <source>
        <dbReference type="ARBA" id="ARBA00041257"/>
    </source>
</evidence>
<dbReference type="CDD" id="cd00609">
    <property type="entry name" value="AAT_like"/>
    <property type="match status" value="1"/>
</dbReference>
<dbReference type="InterPro" id="IPR015421">
    <property type="entry name" value="PyrdxlP-dep_Trfase_major"/>
</dbReference>
<evidence type="ECO:0000256" key="5">
    <source>
        <dbReference type="ARBA" id="ARBA00022679"/>
    </source>
</evidence>
<dbReference type="PRINTS" id="PR00799">
    <property type="entry name" value="TRANSAMINASE"/>
</dbReference>
<comment type="subunit">
    <text evidence="2">Homodimer.</text>
</comment>
<evidence type="ECO:0000256" key="3">
    <source>
        <dbReference type="ARBA" id="ARBA00012753"/>
    </source>
</evidence>
<dbReference type="Pfam" id="PF00155">
    <property type="entry name" value="Aminotran_1_2"/>
    <property type="match status" value="1"/>
</dbReference>
<dbReference type="PANTHER" id="PTHR11879">
    <property type="entry name" value="ASPARTATE AMINOTRANSFERASE"/>
    <property type="match status" value="1"/>
</dbReference>
<evidence type="ECO:0000256" key="9">
    <source>
        <dbReference type="ARBA" id="ARBA00041746"/>
    </source>
</evidence>
<reference evidence="13 14" key="1">
    <citation type="journal article" date="2024" name="BMC Genomics">
        <title>De novo assembly and annotation of Popillia japonica's genome with initial clues to its potential as an invasive pest.</title>
        <authorList>
            <person name="Cucini C."/>
            <person name="Boschi S."/>
            <person name="Funari R."/>
            <person name="Cardaioli E."/>
            <person name="Iannotti N."/>
            <person name="Marturano G."/>
            <person name="Paoli F."/>
            <person name="Bruttini M."/>
            <person name="Carapelli A."/>
            <person name="Frati F."/>
            <person name="Nardi F."/>
        </authorList>
    </citation>
    <scope>NUCLEOTIDE SEQUENCE [LARGE SCALE GENOMIC DNA]</scope>
    <source>
        <strain evidence="13">DMR45628</strain>
    </source>
</reference>
<keyword evidence="5" id="KW-0808">Transferase</keyword>
<keyword evidence="14" id="KW-1185">Reference proteome</keyword>
<keyword evidence="6" id="KW-0663">Pyridoxal phosphate</keyword>
<proteinExistence type="predicted"/>
<dbReference type="GO" id="GO:0005739">
    <property type="term" value="C:mitochondrion"/>
    <property type="evidence" value="ECO:0007669"/>
    <property type="project" value="TreeGrafter"/>
</dbReference>
<evidence type="ECO:0000259" key="12">
    <source>
        <dbReference type="Pfam" id="PF00155"/>
    </source>
</evidence>
<dbReference type="GO" id="GO:0030170">
    <property type="term" value="F:pyridoxal phosphate binding"/>
    <property type="evidence" value="ECO:0007669"/>
    <property type="project" value="InterPro"/>
</dbReference>
<evidence type="ECO:0000256" key="4">
    <source>
        <dbReference type="ARBA" id="ARBA00022576"/>
    </source>
</evidence>
<dbReference type="AlphaFoldDB" id="A0AAW1KI15"/>
<sequence length="329" mass="36996">MEKPFRMIVWNKIPSHLYNIHHTMITRNTITWKEMTLLRTDADVLLQNEFKQCKAKKKVNLTIDIYQDDTGTVATLASIQKAEKLIHAMNVNKEYAPILGDPKFIASSVKLALGEDNEYFKNGMAVSLQTLGGSGALRVGFTLIKKFYNGKKIVFIPNPSWKFHERIIRSTGLEVSTYKYYDPMAKDVDFNSMIDDIKKMPDNSIILCNACGHDPTGMDPNKKQWAEISTLIKAKNILAVLDMPVQGLASGDPERDAYAVRKFVADGNKIMFTLSFSRSMCLYGERPGCLCILVNSKDEAAKLSSQLKMIVRSLYSNPPVNGSRIVARN</sequence>
<organism evidence="13 14">
    <name type="scientific">Popillia japonica</name>
    <name type="common">Japanese beetle</name>
    <dbReference type="NCBI Taxonomy" id="7064"/>
    <lineage>
        <taxon>Eukaryota</taxon>
        <taxon>Metazoa</taxon>
        <taxon>Ecdysozoa</taxon>
        <taxon>Arthropoda</taxon>
        <taxon>Hexapoda</taxon>
        <taxon>Insecta</taxon>
        <taxon>Pterygota</taxon>
        <taxon>Neoptera</taxon>
        <taxon>Endopterygota</taxon>
        <taxon>Coleoptera</taxon>
        <taxon>Polyphaga</taxon>
        <taxon>Scarabaeiformia</taxon>
        <taxon>Scarabaeidae</taxon>
        <taxon>Rutelinae</taxon>
        <taxon>Popillia</taxon>
    </lineage>
</organism>
<dbReference type="EC" id="2.6.1.1" evidence="3"/>
<evidence type="ECO:0000256" key="11">
    <source>
        <dbReference type="ARBA" id="ARBA00042891"/>
    </source>
</evidence>
<dbReference type="InterPro" id="IPR015424">
    <property type="entry name" value="PyrdxlP-dep_Trfase"/>
</dbReference>
<evidence type="ECO:0000256" key="2">
    <source>
        <dbReference type="ARBA" id="ARBA00011738"/>
    </source>
</evidence>
<accession>A0AAW1KI15</accession>
<evidence type="ECO:0000256" key="10">
    <source>
        <dbReference type="ARBA" id="ARBA00042867"/>
    </source>
</evidence>
<gene>
    <name evidence="13" type="ORF">QE152_g23103</name>
</gene>
<dbReference type="EMBL" id="JASPKY010000226">
    <property type="protein sequence ID" value="KAK9718641.1"/>
    <property type="molecule type" value="Genomic_DNA"/>
</dbReference>
<comment type="cofactor">
    <cofactor evidence="1">
        <name>pyridoxal 5'-phosphate</name>
        <dbReference type="ChEBI" id="CHEBI:597326"/>
    </cofactor>
</comment>
<evidence type="ECO:0000256" key="7">
    <source>
        <dbReference type="ARBA" id="ARBA00040891"/>
    </source>
</evidence>
<dbReference type="GO" id="GO:0004069">
    <property type="term" value="F:L-aspartate:2-oxoglutarate aminotransferase activity"/>
    <property type="evidence" value="ECO:0007669"/>
    <property type="project" value="UniProtKB-EC"/>
</dbReference>
<evidence type="ECO:0000256" key="6">
    <source>
        <dbReference type="ARBA" id="ARBA00022898"/>
    </source>
</evidence>
<feature type="domain" description="Aminotransferase class I/classII large" evidence="12">
    <location>
        <begin position="56"/>
        <end position="327"/>
    </location>
</feature>
<dbReference type="Gene3D" id="3.40.640.10">
    <property type="entry name" value="Type I PLP-dependent aspartate aminotransferase-like (Major domain)"/>
    <property type="match status" value="1"/>
</dbReference>
<keyword evidence="4 13" id="KW-0032">Aminotransferase</keyword>
<dbReference type="InterPro" id="IPR004839">
    <property type="entry name" value="Aminotransferase_I/II_large"/>
</dbReference>
<name>A0AAW1KI15_POPJA</name>
<dbReference type="PANTHER" id="PTHR11879:SF22">
    <property type="entry name" value="ASPARTATE AMINOTRANSFERASE, MITOCHONDRIAL"/>
    <property type="match status" value="1"/>
</dbReference>
<protein>
    <recommendedName>
        <fullName evidence="7">Aspartate aminotransferase, mitochondrial</fullName>
        <ecNumber evidence="3">2.6.1.1</ecNumber>
    </recommendedName>
    <alternativeName>
        <fullName evidence="8">Kynurenine aminotransferase 4</fullName>
    </alternativeName>
    <alternativeName>
        <fullName evidence="11">Kynurenine aminotransferase IV</fullName>
    </alternativeName>
    <alternativeName>
        <fullName evidence="10">Kynurenine--oxoglutarate transaminase 4</fullName>
    </alternativeName>
    <alternativeName>
        <fullName evidence="9">Kynurenine--oxoglutarate transaminase IV</fullName>
    </alternativeName>
</protein>
<dbReference type="SUPFAM" id="SSF53383">
    <property type="entry name" value="PLP-dependent transferases"/>
    <property type="match status" value="1"/>
</dbReference>
<evidence type="ECO:0000256" key="1">
    <source>
        <dbReference type="ARBA" id="ARBA00001933"/>
    </source>
</evidence>
<evidence type="ECO:0000313" key="13">
    <source>
        <dbReference type="EMBL" id="KAK9718641.1"/>
    </source>
</evidence>
<dbReference type="GO" id="GO:0006533">
    <property type="term" value="P:L-aspartate catabolic process"/>
    <property type="evidence" value="ECO:0007669"/>
    <property type="project" value="TreeGrafter"/>
</dbReference>
<dbReference type="InterPro" id="IPR000796">
    <property type="entry name" value="Asp_trans"/>
</dbReference>